<reference evidence="1 2" key="1">
    <citation type="submission" date="2019-12" db="EMBL/GenBank/DDBJ databases">
        <title>Whole-genome sequencing of Allorhizobium vitis.</title>
        <authorList>
            <person name="Gan H.M."/>
            <person name="Szegedi E."/>
            <person name="Burr T."/>
            <person name="Savka M.A."/>
        </authorList>
    </citation>
    <scope>NUCLEOTIDE SEQUENCE [LARGE SCALE GENOMIC DNA]</scope>
    <source>
        <strain evidence="1 2">CG989</strain>
    </source>
</reference>
<dbReference type="Proteomes" id="UP000436692">
    <property type="component" value="Unassembled WGS sequence"/>
</dbReference>
<dbReference type="RefSeq" id="WP_156551376.1">
    <property type="nucleotide sequence ID" value="NZ_JABAEJ010000025.1"/>
</dbReference>
<evidence type="ECO:0000313" key="2">
    <source>
        <dbReference type="Proteomes" id="UP000436692"/>
    </source>
</evidence>
<organism evidence="1 2">
    <name type="scientific">Agrobacterium vitis</name>
    <name type="common">Rhizobium vitis</name>
    <dbReference type="NCBI Taxonomy" id="373"/>
    <lineage>
        <taxon>Bacteria</taxon>
        <taxon>Pseudomonadati</taxon>
        <taxon>Pseudomonadota</taxon>
        <taxon>Alphaproteobacteria</taxon>
        <taxon>Hyphomicrobiales</taxon>
        <taxon>Rhizobiaceae</taxon>
        <taxon>Rhizobium/Agrobacterium group</taxon>
        <taxon>Agrobacterium</taxon>
    </lineage>
</organism>
<proteinExistence type="predicted"/>
<comment type="caution">
    <text evidence="1">The sequence shown here is derived from an EMBL/GenBank/DDBJ whole genome shotgun (WGS) entry which is preliminary data.</text>
</comment>
<dbReference type="AlphaFoldDB" id="A0AAE4WIJ7"/>
<gene>
    <name evidence="1" type="ORF">GOZ95_26505</name>
</gene>
<name>A0AAE4WIJ7_AGRVI</name>
<accession>A0AAE4WIJ7</accession>
<sequence length="274" mass="32018">MLKLRSAHMVLVLFYAEQLKAKVLSLIQRSDGFMAHTGRAERVPRGTKNPVGKCLDALEADGALSADEKAEIRRLIDYRNSVGHDVHELVADITSERSVRRSWIYLPENFTRYDYEAVERLQHFLKLLGERQRTHHYNGTISFDGLHFRSAERVFLNEIKLLRRKIAKQWKARQQQIDDLNKEMQSAIIGREETDPLHPANQYDDGRLTRRGEEICYRLFDQGLSPLAVAHLMGLQLTSVRNRQRSWVKLGGKQRPAVDFETLPERKYYRRYND</sequence>
<dbReference type="EMBL" id="WPHM01000026">
    <property type="protein sequence ID" value="MUZ60974.1"/>
    <property type="molecule type" value="Genomic_DNA"/>
</dbReference>
<evidence type="ECO:0008006" key="3">
    <source>
        <dbReference type="Google" id="ProtNLM"/>
    </source>
</evidence>
<protein>
    <recommendedName>
        <fullName evidence="3">DUF4145 domain-containing protein</fullName>
    </recommendedName>
</protein>
<evidence type="ECO:0000313" key="1">
    <source>
        <dbReference type="EMBL" id="MUZ60974.1"/>
    </source>
</evidence>